<proteinExistence type="predicted"/>
<organism evidence="1 2">
    <name type="scientific">Glossina morsitans morsitans</name>
    <name type="common">Savannah tsetse fly</name>
    <dbReference type="NCBI Taxonomy" id="37546"/>
    <lineage>
        <taxon>Eukaryota</taxon>
        <taxon>Metazoa</taxon>
        <taxon>Ecdysozoa</taxon>
        <taxon>Arthropoda</taxon>
        <taxon>Hexapoda</taxon>
        <taxon>Insecta</taxon>
        <taxon>Pterygota</taxon>
        <taxon>Neoptera</taxon>
        <taxon>Endopterygota</taxon>
        <taxon>Diptera</taxon>
        <taxon>Brachycera</taxon>
        <taxon>Muscomorpha</taxon>
        <taxon>Hippoboscoidea</taxon>
        <taxon>Glossinidae</taxon>
        <taxon>Glossina</taxon>
    </lineage>
</organism>
<evidence type="ECO:0000313" key="1">
    <source>
        <dbReference type="EnsemblMetazoa" id="GMOY011307-PA"/>
    </source>
</evidence>
<accession>A0A1B0GDD2</accession>
<dbReference type="PhylomeDB" id="A0A1B0GDD2"/>
<dbReference type="EnsemblMetazoa" id="GMOY011307-RA">
    <property type="protein sequence ID" value="GMOY011307-PA"/>
    <property type="gene ID" value="GMOY011307"/>
</dbReference>
<evidence type="ECO:0000313" key="2">
    <source>
        <dbReference type="Proteomes" id="UP000092444"/>
    </source>
</evidence>
<keyword evidence="2" id="KW-1185">Reference proteome</keyword>
<dbReference type="AlphaFoldDB" id="A0A1B0GDD2"/>
<dbReference type="EMBL" id="CCAG010011850">
    <property type="status" value="NOT_ANNOTATED_CDS"/>
    <property type="molecule type" value="Genomic_DNA"/>
</dbReference>
<reference evidence="1" key="1">
    <citation type="submission" date="2020-05" db="UniProtKB">
        <authorList>
            <consortium name="EnsemblMetazoa"/>
        </authorList>
    </citation>
    <scope>IDENTIFICATION</scope>
    <source>
        <strain evidence="1">Yale</strain>
    </source>
</reference>
<protein>
    <submittedName>
        <fullName evidence="1">Cadherin domain-containing protein</fullName>
    </submittedName>
</protein>
<dbReference type="Proteomes" id="UP000092444">
    <property type="component" value="Unassembled WGS sequence"/>
</dbReference>
<name>A0A1B0GDD2_GLOMM</name>
<sequence length="190" mass="20119">MTSRATYAVEIHVSVDDGAVWIFVKVDVVVVIIDVNDVVPSFIDHGLSGSASALLRAGIRIVSAVGLGVDAWLGGPLGRHAADLFKHCTLAPHVWSKLHPCRNDSGAPGMTTRRRCVARSPNWTGHVNALLVSNTDQSASHSVWVPSGGFFDLACQDFSNKTGGRAGVHRGSDSSVCNDNCCADPVVFEV</sequence>